<dbReference type="PROSITE" id="PS52029">
    <property type="entry name" value="LD_TPASE"/>
    <property type="match status" value="1"/>
</dbReference>
<comment type="similarity">
    <text evidence="2">Belongs to the YkuD family.</text>
</comment>
<dbReference type="PANTHER" id="PTHR30582:SF24">
    <property type="entry name" value="L,D-TRANSPEPTIDASE ERFK_SRFK-RELATED"/>
    <property type="match status" value="1"/>
</dbReference>
<keyword evidence="6 9" id="KW-0133">Cell shape</keyword>
<evidence type="ECO:0000256" key="5">
    <source>
        <dbReference type="ARBA" id="ARBA00022801"/>
    </source>
</evidence>
<keyword evidence="5" id="KW-0378">Hydrolase</keyword>
<dbReference type="EMBL" id="JBBYXI010000004">
    <property type="protein sequence ID" value="MEN3931612.1"/>
    <property type="molecule type" value="Genomic_DNA"/>
</dbReference>
<feature type="active site" description="Nucleophile" evidence="9">
    <location>
        <position position="208"/>
    </location>
</feature>
<keyword evidence="8 9" id="KW-0961">Cell wall biogenesis/degradation</keyword>
<evidence type="ECO:0000259" key="11">
    <source>
        <dbReference type="PROSITE" id="PS52029"/>
    </source>
</evidence>
<feature type="domain" description="L,D-TPase catalytic" evidence="11">
    <location>
        <begin position="95"/>
        <end position="232"/>
    </location>
</feature>
<dbReference type="GO" id="GO:0016746">
    <property type="term" value="F:acyltransferase activity"/>
    <property type="evidence" value="ECO:0007669"/>
    <property type="project" value="UniProtKB-KW"/>
</dbReference>
<proteinExistence type="inferred from homology"/>
<feature type="region of interest" description="Disordered" evidence="10">
    <location>
        <begin position="233"/>
        <end position="257"/>
    </location>
</feature>
<comment type="caution">
    <text evidence="12">The sequence shown here is derived from an EMBL/GenBank/DDBJ whole genome shotgun (WGS) entry which is preliminary data.</text>
</comment>
<dbReference type="PANTHER" id="PTHR30582">
    <property type="entry name" value="L,D-TRANSPEPTIDASE"/>
    <property type="match status" value="1"/>
</dbReference>
<dbReference type="InterPro" id="IPR005490">
    <property type="entry name" value="LD_TPept_cat_dom"/>
</dbReference>
<organism evidence="12 13">
    <name type="scientific">Hohaiivirga grylli</name>
    <dbReference type="NCBI Taxonomy" id="3133970"/>
    <lineage>
        <taxon>Bacteria</taxon>
        <taxon>Pseudomonadati</taxon>
        <taxon>Pseudomonadota</taxon>
        <taxon>Alphaproteobacteria</taxon>
        <taxon>Hyphomicrobiales</taxon>
        <taxon>Methylobacteriaceae</taxon>
        <taxon>Hohaiivirga</taxon>
    </lineage>
</organism>
<keyword evidence="7 9" id="KW-0573">Peptidoglycan synthesis</keyword>
<evidence type="ECO:0000256" key="9">
    <source>
        <dbReference type="PROSITE-ProRule" id="PRU01373"/>
    </source>
</evidence>
<comment type="pathway">
    <text evidence="1 9">Cell wall biogenesis; peptidoglycan biosynthesis.</text>
</comment>
<evidence type="ECO:0000256" key="8">
    <source>
        <dbReference type="ARBA" id="ARBA00023316"/>
    </source>
</evidence>
<dbReference type="Pfam" id="PF03734">
    <property type="entry name" value="YkuD"/>
    <property type="match status" value="1"/>
</dbReference>
<dbReference type="RefSeq" id="WP_346337654.1">
    <property type="nucleotide sequence ID" value="NZ_JBBYXI010000004.1"/>
</dbReference>
<name>A0ABV0BP80_9HYPH</name>
<dbReference type="Proteomes" id="UP001418637">
    <property type="component" value="Unassembled WGS sequence"/>
</dbReference>
<keyword evidence="13" id="KW-1185">Reference proteome</keyword>
<dbReference type="EC" id="2.3.2.-" evidence="12"/>
<evidence type="ECO:0000256" key="1">
    <source>
        <dbReference type="ARBA" id="ARBA00004752"/>
    </source>
</evidence>
<evidence type="ECO:0000256" key="7">
    <source>
        <dbReference type="ARBA" id="ARBA00022984"/>
    </source>
</evidence>
<dbReference type="InterPro" id="IPR050979">
    <property type="entry name" value="LD-transpeptidase"/>
</dbReference>
<evidence type="ECO:0000256" key="6">
    <source>
        <dbReference type="ARBA" id="ARBA00022960"/>
    </source>
</evidence>
<evidence type="ECO:0000313" key="13">
    <source>
        <dbReference type="Proteomes" id="UP001418637"/>
    </source>
</evidence>
<evidence type="ECO:0000256" key="3">
    <source>
        <dbReference type="ARBA" id="ARBA00022676"/>
    </source>
</evidence>
<keyword evidence="12" id="KW-0012">Acyltransferase</keyword>
<keyword evidence="3" id="KW-0328">Glycosyltransferase</keyword>
<accession>A0ABV0BP80</accession>
<dbReference type="SUPFAM" id="SSF141523">
    <property type="entry name" value="L,D-transpeptidase catalytic domain-like"/>
    <property type="match status" value="1"/>
</dbReference>
<feature type="active site" description="Proton donor/acceptor" evidence="9">
    <location>
        <position position="192"/>
    </location>
</feature>
<reference evidence="12 13" key="1">
    <citation type="submission" date="2024-04" db="EMBL/GenBank/DDBJ databases">
        <title>A novel species isolated from cricket.</title>
        <authorList>
            <person name="Wang H.-C."/>
        </authorList>
    </citation>
    <scope>NUCLEOTIDE SEQUENCE [LARGE SCALE GENOMIC DNA]</scope>
    <source>
        <strain evidence="12 13">WL0021</strain>
    </source>
</reference>
<dbReference type="CDD" id="cd16913">
    <property type="entry name" value="YkuD_like"/>
    <property type="match status" value="1"/>
</dbReference>
<evidence type="ECO:0000313" key="12">
    <source>
        <dbReference type="EMBL" id="MEN3931612.1"/>
    </source>
</evidence>
<dbReference type="InterPro" id="IPR038063">
    <property type="entry name" value="Transpep_catalytic_dom"/>
</dbReference>
<gene>
    <name evidence="12" type="ORF">WJT86_11165</name>
</gene>
<keyword evidence="4 12" id="KW-0808">Transferase</keyword>
<sequence>MCEFKETEVTVATCKTSSIKTVFQRLVVAVGLPLLAAACASPSQQTDPNMVNADMAHLYAAVHDNGVDVPAINVAEIKRRNLRQMVDYETREPTGTIIVDPRARFLYLVMGEGKAMRYGIGVAKAGLAFEGRAYVGRKATWPSWTPTAAMIKREPKRYGPYAGGLKGGIANPLGARALYLYKGGSDTLYRIHGTNEPWSIGERVSSGCIRLFNQDILDLFSRVPTGTRVVVLGAGPDEPDDAEGHYVDGGISETEAQ</sequence>
<evidence type="ECO:0000256" key="10">
    <source>
        <dbReference type="SAM" id="MobiDB-lite"/>
    </source>
</evidence>
<protein>
    <submittedName>
        <fullName evidence="12">L,D-transpeptidase</fullName>
        <ecNumber evidence="12">2.3.2.-</ecNumber>
    </submittedName>
</protein>
<evidence type="ECO:0000256" key="4">
    <source>
        <dbReference type="ARBA" id="ARBA00022679"/>
    </source>
</evidence>
<evidence type="ECO:0000256" key="2">
    <source>
        <dbReference type="ARBA" id="ARBA00005992"/>
    </source>
</evidence>
<dbReference type="Gene3D" id="2.40.440.10">
    <property type="entry name" value="L,D-transpeptidase catalytic domain-like"/>
    <property type="match status" value="1"/>
</dbReference>